<dbReference type="InterPro" id="IPR003388">
    <property type="entry name" value="Reticulon"/>
</dbReference>
<feature type="region of interest" description="Disordered" evidence="7">
    <location>
        <begin position="152"/>
        <end position="171"/>
    </location>
</feature>
<comment type="caution">
    <text evidence="9">The sequence shown here is derived from an EMBL/GenBank/DDBJ whole genome shotgun (WGS) entry which is preliminary data.</text>
</comment>
<evidence type="ECO:0000256" key="3">
    <source>
        <dbReference type="ARBA" id="ARBA00022824"/>
    </source>
</evidence>
<dbReference type="STRING" id="1163406.A0A0L0NFN1"/>
<gene>
    <name evidence="9" type="ORF">TOPH_02327</name>
</gene>
<proteinExistence type="predicted"/>
<dbReference type="EMBL" id="LFRF01000004">
    <property type="protein sequence ID" value="KND92873.1"/>
    <property type="molecule type" value="Genomic_DNA"/>
</dbReference>
<evidence type="ECO:0000256" key="5">
    <source>
        <dbReference type="ARBA" id="ARBA00023136"/>
    </source>
</evidence>
<evidence type="ECO:0000259" key="8">
    <source>
        <dbReference type="PROSITE" id="PS50845"/>
    </source>
</evidence>
<evidence type="ECO:0000256" key="6">
    <source>
        <dbReference type="RuleBase" id="RU363132"/>
    </source>
</evidence>
<protein>
    <recommendedName>
        <fullName evidence="6">Reticulon-like protein</fullName>
    </recommendedName>
</protein>
<feature type="transmembrane region" description="Helical" evidence="6">
    <location>
        <begin position="203"/>
        <end position="228"/>
    </location>
</feature>
<dbReference type="OrthoDB" id="567788at2759"/>
<keyword evidence="10" id="KW-1185">Reference proteome</keyword>
<feature type="transmembrane region" description="Helical" evidence="6">
    <location>
        <begin position="301"/>
        <end position="323"/>
    </location>
</feature>
<sequence>PVQWPPPPGQTATASLAPPRSDSPSSPAAAPLHLRLLPPSPQLLSCSSASPENIPVCQPEPPVLDNKQHHTNTTRARTLSRYHFAMADTVDAPPAANSGSLYETTKTNAAAAFDSVTNGGFAAMPSPSEPLLTLSRVIGPVAQNVQDHSAKASSELSNLAASRKTPTNPAATGQPLTHYHSFFSELLSWKNPRKLRLCLSYPAAVLTAVSQGASAIAYASIVSVIFAARYLDVIRWALRLSWMALAVTVSAESAGKLVLNHGLATQMRPRRYYTVSRATLDSMIGDFHELINFFVIESQRILFAENIGASAAACVAAFISYFLVKLVPYWGLAVIGITVAFFAPLVYTSNKELIDHHLRNASEVINAQTAQVRSVAQKQADHLTTMGKQYAGDYTGKVQEMLRGRSASPVAVTKQPEFPSPPTEEPKKVAAPGPAGEVPEVPEEPVVPEKKPLVAS</sequence>
<dbReference type="AlphaFoldDB" id="A0A0L0NFN1"/>
<keyword evidence="2 6" id="KW-0812">Transmembrane</keyword>
<name>A0A0L0NFN1_TOLOC</name>
<evidence type="ECO:0000313" key="10">
    <source>
        <dbReference type="Proteomes" id="UP000036947"/>
    </source>
</evidence>
<evidence type="ECO:0000256" key="7">
    <source>
        <dbReference type="SAM" id="MobiDB-lite"/>
    </source>
</evidence>
<reference evidence="9 10" key="1">
    <citation type="journal article" date="2015" name="BMC Genomics">
        <title>The genome of the truffle-parasite Tolypocladium ophioglossoides and the evolution of antifungal peptaibiotics.</title>
        <authorList>
            <person name="Quandt C.A."/>
            <person name="Bushley K.E."/>
            <person name="Spatafora J.W."/>
        </authorList>
    </citation>
    <scope>NUCLEOTIDE SEQUENCE [LARGE SCALE GENOMIC DNA]</scope>
    <source>
        <strain evidence="9 10">CBS 100239</strain>
    </source>
</reference>
<feature type="compositionally biased region" description="Basic and acidic residues" evidence="7">
    <location>
        <begin position="447"/>
        <end position="456"/>
    </location>
</feature>
<comment type="subcellular location">
    <subcellularLocation>
        <location evidence="1 6">Endoplasmic reticulum membrane</location>
        <topology evidence="1 6">Multi-pass membrane protein</topology>
    </subcellularLocation>
</comment>
<feature type="region of interest" description="Disordered" evidence="7">
    <location>
        <begin position="1"/>
        <end position="33"/>
    </location>
</feature>
<accession>A0A0L0NFN1</accession>
<dbReference type="GO" id="GO:0005789">
    <property type="term" value="C:endoplasmic reticulum membrane"/>
    <property type="evidence" value="ECO:0007669"/>
    <property type="project" value="UniProtKB-SubCell"/>
</dbReference>
<keyword evidence="4 6" id="KW-1133">Transmembrane helix</keyword>
<feature type="region of interest" description="Disordered" evidence="7">
    <location>
        <begin position="405"/>
        <end position="456"/>
    </location>
</feature>
<feature type="compositionally biased region" description="Low complexity" evidence="7">
    <location>
        <begin position="429"/>
        <end position="439"/>
    </location>
</feature>
<feature type="non-terminal residue" evidence="9">
    <location>
        <position position="1"/>
    </location>
</feature>
<dbReference type="Proteomes" id="UP000036947">
    <property type="component" value="Unassembled WGS sequence"/>
</dbReference>
<evidence type="ECO:0000313" key="9">
    <source>
        <dbReference type="EMBL" id="KND92873.1"/>
    </source>
</evidence>
<feature type="compositionally biased region" description="Low complexity" evidence="7">
    <location>
        <begin position="14"/>
        <end position="33"/>
    </location>
</feature>
<evidence type="ECO:0000256" key="4">
    <source>
        <dbReference type="ARBA" id="ARBA00022989"/>
    </source>
</evidence>
<dbReference type="PROSITE" id="PS50845">
    <property type="entry name" value="RETICULON"/>
    <property type="match status" value="1"/>
</dbReference>
<keyword evidence="5 6" id="KW-0472">Membrane</keyword>
<organism evidence="9 10">
    <name type="scientific">Tolypocladium ophioglossoides (strain CBS 100239)</name>
    <name type="common">Snaketongue truffleclub</name>
    <name type="synonym">Elaphocordyceps ophioglossoides</name>
    <dbReference type="NCBI Taxonomy" id="1163406"/>
    <lineage>
        <taxon>Eukaryota</taxon>
        <taxon>Fungi</taxon>
        <taxon>Dikarya</taxon>
        <taxon>Ascomycota</taxon>
        <taxon>Pezizomycotina</taxon>
        <taxon>Sordariomycetes</taxon>
        <taxon>Hypocreomycetidae</taxon>
        <taxon>Hypocreales</taxon>
        <taxon>Ophiocordycipitaceae</taxon>
        <taxon>Tolypocladium</taxon>
    </lineage>
</organism>
<evidence type="ECO:0000256" key="1">
    <source>
        <dbReference type="ARBA" id="ARBA00004477"/>
    </source>
</evidence>
<feature type="transmembrane region" description="Helical" evidence="6">
    <location>
        <begin position="329"/>
        <end position="347"/>
    </location>
</feature>
<keyword evidence="3 6" id="KW-0256">Endoplasmic reticulum</keyword>
<evidence type="ECO:0000256" key="2">
    <source>
        <dbReference type="ARBA" id="ARBA00022692"/>
    </source>
</evidence>
<dbReference type="Pfam" id="PF02453">
    <property type="entry name" value="Reticulon"/>
    <property type="match status" value="1"/>
</dbReference>
<feature type="domain" description="Reticulon" evidence="8">
    <location>
        <begin position="183"/>
        <end position="399"/>
    </location>
</feature>